<sequence length="1567" mass="170722">MKKLYLLLALIFAMLPISEMQAQQKMLAFPGADGYGKYTTGGRGGEVCYVTRTDDCTDNNLVEGTLRWALRHDNGGRPRTILFATSGTIYLTSKLKFQYPDVSILGQTAPGGGITLSGYPLYICKNNVIIRHLRFRAGDIPNESLTGLDMENCDNVIIDHCSMTWSMEECITAYDTDYTTIQWCIIGEALYNSKNSKGARAYAMQWGGEHSTMHHTLITNSMSRSPRFNGVRKVSATKGEHDQFVDSEFANNVMFNWGSNNGGSYGGEYVTDANGYNRVYMINNYWRPGPNATSSRYFTNPSTPYGEWYLSGNKYELSSKHAPKATVWSDAELSKVNADNYYGTVNANNSRGINMTGANAEKYLLKELPYALSGMTYETADAAFQNVTTKAGASLPRYDEVDTRLLAEAAGTVDPRFKGGTNALGIIDSPNDVKLSYADTYVVNGVVYNNMPRMFVEGQDKYMRDSDGDGMPDEYEEETGLDKNNPADGNAVAANGYTNLENYLNAVADGTILKTKYETSATYIEPGPEVVAPETVTIIYKVADTAVEGEAPATTTGSYGTDGRTVIIPQNTTLYKEGYTLTGWQAEGKVYTPGQQATFKKETVTLTAIFTKNKVDMADRTSDVTVVWNMAAAPAITGKGIYVTQANFSGAAHDVRLSYDNSVITIPTCQGAKVTIRVLPSANSVETEATGDTYVYTHTTGKMRDITVMMPYNWNTPDRVFHSPEIPVGFNYEIFYTTPDNVRAVDWIQASYLDYPNDRTFFDPVIDDNTAYYTGKAALVNNSDKTMDMFITGTEKVRVFVTSQSSNTDYALVTATPTDGSAAVSAQSGAFAHKQDPKVLELALDKTKKYRLQVASIEGYEVAVGAVKLFGETPVITEGDANITWAWTSGEATENGVKVPSNMFVKAAAVVSTALTVASETRQGETFVKVSPVSGVQNPERVASDNITFDIQPAAGVFFHPQNISFHSLRFGTGSILVDVTVQQGNGEEITVLEKFKPNRESETISNVSIDLASVASVVSSAEPLKVRIYAYDVYPSKYVGFNNIKISGKFSGTAPEVKKYTFNATASPADVAQISWTPAGSEFDEGSEIELIVRPNAGYLFENWTDANGNVVSTKENFIYTIKSNTELTANYKSYDDYGYIFDAAPYDAAVKTINELKVALSKANSRADMAQRYRIFLHNGVYDYGTSAKNQVKGNISLIGESRDGVVITNNPVTTGNYADTTPTLFIDQNQNDVYMQDLTVRQGRDWDTKKSKGQAMAIRQRGKRAVYKNVALQGIQDTYYLNKADGSAYFETSVIAGQTDYVYGDGTAWFEQCTLHNTGAGYITAPNTQPGYYGMVFNGCTVEGDASAAGQFYLGRPWGDSPHATYLNTTFKQLPKEEGWGKMTAGLVLRFHEYGSMDANGNKLDLSMRSLANCSAASGSDEPVITASKAAEYTIGKVLESGWEPQQLTIQLAAPAPSFSGNMITWQSVPGAIGYAIVKNGSVVAFTTSTSYNFSELGGGSYCIRVANACGGLGEPSSVITGMDGIIAGETLSDEGNTYNTSGQRVGTSFKGIVVKKGKKYVQR</sequence>
<keyword evidence="4" id="KW-0325">Glycoprotein</keyword>
<keyword evidence="2" id="KW-0378">Hydrolase</keyword>
<evidence type="ECO:0000313" key="10">
    <source>
        <dbReference type="Proteomes" id="UP000820977"/>
    </source>
</evidence>
<evidence type="ECO:0000313" key="9">
    <source>
        <dbReference type="EMBL" id="NPE26029.1"/>
    </source>
</evidence>
<evidence type="ECO:0000256" key="6">
    <source>
        <dbReference type="SAM" id="SignalP"/>
    </source>
</evidence>
<dbReference type="EMBL" id="JABKKJ010000025">
    <property type="protein sequence ID" value="NPE26029.1"/>
    <property type="molecule type" value="Genomic_DNA"/>
</dbReference>
<dbReference type="Gene3D" id="2.160.20.10">
    <property type="entry name" value="Single-stranded right-handed beta-helix, Pectin lyase-like"/>
    <property type="match status" value="2"/>
</dbReference>
<feature type="domain" description="Pectinesterase catalytic" evidence="7">
    <location>
        <begin position="1153"/>
        <end position="1413"/>
    </location>
</feature>
<gene>
    <name evidence="9" type="ORF">HPS54_11000</name>
</gene>
<evidence type="ECO:0000256" key="2">
    <source>
        <dbReference type="ARBA" id="ARBA00022801"/>
    </source>
</evidence>
<dbReference type="InterPro" id="IPR000070">
    <property type="entry name" value="Pectinesterase_cat"/>
</dbReference>
<feature type="domain" description="Bacterial repeat" evidence="8">
    <location>
        <begin position="1078"/>
        <end position="1135"/>
    </location>
</feature>
<feature type="chain" id="PRO_5047269077" evidence="6">
    <location>
        <begin position="23"/>
        <end position="1567"/>
    </location>
</feature>
<dbReference type="RefSeq" id="WP_172345498.1">
    <property type="nucleotide sequence ID" value="NZ_CASYYZ010000032.1"/>
</dbReference>
<dbReference type="Pfam" id="PF01095">
    <property type="entry name" value="Pectinesterase"/>
    <property type="match status" value="1"/>
</dbReference>
<keyword evidence="10" id="KW-1185">Reference proteome</keyword>
<evidence type="ECO:0000256" key="5">
    <source>
        <dbReference type="SAM" id="MobiDB-lite"/>
    </source>
</evidence>
<dbReference type="InterPro" id="IPR012334">
    <property type="entry name" value="Pectin_lyas_fold"/>
</dbReference>
<dbReference type="InterPro" id="IPR052063">
    <property type="entry name" value="Polysaccharide_Lyase_1"/>
</dbReference>
<keyword evidence="6" id="KW-0732">Signal</keyword>
<feature type="signal peptide" evidence="6">
    <location>
        <begin position="1"/>
        <end position="22"/>
    </location>
</feature>
<keyword evidence="1" id="KW-0479">Metal-binding</keyword>
<evidence type="ECO:0000259" key="7">
    <source>
        <dbReference type="Pfam" id="PF01095"/>
    </source>
</evidence>
<evidence type="ECO:0000256" key="3">
    <source>
        <dbReference type="ARBA" id="ARBA00023085"/>
    </source>
</evidence>
<organism evidence="9 10">
    <name type="scientific">Xylanibacter caecicola</name>
    <dbReference type="NCBI Taxonomy" id="2736294"/>
    <lineage>
        <taxon>Bacteria</taxon>
        <taxon>Pseudomonadati</taxon>
        <taxon>Bacteroidota</taxon>
        <taxon>Bacteroidia</taxon>
        <taxon>Bacteroidales</taxon>
        <taxon>Prevotellaceae</taxon>
        <taxon>Xylanibacter</taxon>
    </lineage>
</organism>
<dbReference type="Proteomes" id="UP000820977">
    <property type="component" value="Unassembled WGS sequence"/>
</dbReference>
<accession>A0ABX2B7J5</accession>
<feature type="compositionally biased region" description="Acidic residues" evidence="5">
    <location>
        <begin position="468"/>
        <end position="479"/>
    </location>
</feature>
<dbReference type="PANTHER" id="PTHR42970:SF1">
    <property type="entry name" value="PECTATE LYASE C-RELATED"/>
    <property type="match status" value="1"/>
</dbReference>
<keyword evidence="3" id="KW-0063">Aspartyl esterase</keyword>
<protein>
    <submittedName>
        <fullName evidence="9">Uncharacterized protein</fullName>
    </submittedName>
</protein>
<dbReference type="SUPFAM" id="SSF51126">
    <property type="entry name" value="Pectin lyase-like"/>
    <property type="match status" value="2"/>
</dbReference>
<proteinExistence type="predicted"/>
<dbReference type="Pfam" id="PF18998">
    <property type="entry name" value="Flg_new_2"/>
    <property type="match status" value="1"/>
</dbReference>
<evidence type="ECO:0000259" key="8">
    <source>
        <dbReference type="Pfam" id="PF18998"/>
    </source>
</evidence>
<evidence type="ECO:0000256" key="1">
    <source>
        <dbReference type="ARBA" id="ARBA00022723"/>
    </source>
</evidence>
<reference evidence="9 10" key="1">
    <citation type="submission" date="2020-05" db="EMBL/GenBank/DDBJ databases">
        <title>Distinct polysaccharide utilization as determinants for interspecies competition between intestinal Prevotella spp.</title>
        <authorList>
            <person name="Galvez E.J.C."/>
            <person name="Iljazovic A."/>
            <person name="Strowig T."/>
        </authorList>
    </citation>
    <scope>NUCLEOTIDE SEQUENCE [LARGE SCALE GENOMIC DNA]</scope>
    <source>
        <strain evidence="9 10">PCHR</strain>
    </source>
</reference>
<comment type="caution">
    <text evidence="9">The sequence shown here is derived from an EMBL/GenBank/DDBJ whole genome shotgun (WGS) entry which is preliminary data.</text>
</comment>
<name>A0ABX2B7J5_9BACT</name>
<feature type="region of interest" description="Disordered" evidence="5">
    <location>
        <begin position="464"/>
        <end position="487"/>
    </location>
</feature>
<dbReference type="PANTHER" id="PTHR42970">
    <property type="entry name" value="PECTATE LYASE C-RELATED"/>
    <property type="match status" value="1"/>
</dbReference>
<dbReference type="InterPro" id="IPR011050">
    <property type="entry name" value="Pectin_lyase_fold/virulence"/>
</dbReference>
<dbReference type="InterPro" id="IPR044060">
    <property type="entry name" value="Bacterial_rp_domain"/>
</dbReference>
<evidence type="ECO:0000256" key="4">
    <source>
        <dbReference type="ARBA" id="ARBA00023180"/>
    </source>
</evidence>